<feature type="domain" description="AB hydrolase-1" evidence="3">
    <location>
        <begin position="56"/>
        <end position="216"/>
    </location>
</feature>
<name>A0ABP4WAL2_9ACTN</name>
<dbReference type="InterPro" id="IPR000073">
    <property type="entry name" value="AB_hydrolase_1"/>
</dbReference>
<dbReference type="Gene3D" id="3.40.50.1820">
    <property type="entry name" value="alpha/beta hydrolase"/>
    <property type="match status" value="1"/>
</dbReference>
<evidence type="ECO:0000313" key="5">
    <source>
        <dbReference type="Proteomes" id="UP001501057"/>
    </source>
</evidence>
<dbReference type="SUPFAM" id="SSF53474">
    <property type="entry name" value="alpha/beta-Hydrolases"/>
    <property type="match status" value="1"/>
</dbReference>
<gene>
    <name evidence="4" type="ORF">GCM10009710_31560</name>
</gene>
<comment type="caution">
    <text evidence="4">The sequence shown here is derived from an EMBL/GenBank/DDBJ whole genome shotgun (WGS) entry which is preliminary data.</text>
</comment>
<sequence length="307" mass="32894">MLGTLPQLENPTNSGCAHRPTDPCDAGAVSQLRRSVVSTGDLTFDTVQTGDTSGTPVILLHGFPATSATWAEVLPALGEAGCWAVAPDQRGYSPGARPTDTEDYATDRLAADVIGLADALGIDTFHLVGHDWGASVAWVVAATRPDRVRSLTAVSVPHLGAYGRAVREDPEQRAMSAYYAEFRRTPDMAEVLLADDARRLREVYGDLPAGHVETYLQHLGEPGALDAALQWYRAMGSDLSTLPHVTVPTTFVWSDADAFIGPVAAAGCPEFVDGPFRYVELTGVSHWVPETRPHVVATEVLRHVSGR</sequence>
<evidence type="ECO:0000313" key="4">
    <source>
        <dbReference type="EMBL" id="GAA1749222.1"/>
    </source>
</evidence>
<dbReference type="Proteomes" id="UP001501057">
    <property type="component" value="Unassembled WGS sequence"/>
</dbReference>
<proteinExistence type="predicted"/>
<protein>
    <submittedName>
        <fullName evidence="4">Alpha/beta hydrolase</fullName>
    </submittedName>
</protein>
<evidence type="ECO:0000259" key="3">
    <source>
        <dbReference type="Pfam" id="PF00561"/>
    </source>
</evidence>
<dbReference type="PRINTS" id="PR00412">
    <property type="entry name" value="EPOXHYDRLASE"/>
</dbReference>
<dbReference type="GO" id="GO:0016787">
    <property type="term" value="F:hydrolase activity"/>
    <property type="evidence" value="ECO:0007669"/>
    <property type="project" value="UniProtKB-KW"/>
</dbReference>
<organism evidence="4 5">
    <name type="scientific">Aeromicrobium alkaliterrae</name>
    <dbReference type="NCBI Taxonomy" id="302168"/>
    <lineage>
        <taxon>Bacteria</taxon>
        <taxon>Bacillati</taxon>
        <taxon>Actinomycetota</taxon>
        <taxon>Actinomycetes</taxon>
        <taxon>Propionibacteriales</taxon>
        <taxon>Nocardioidaceae</taxon>
        <taxon>Aeromicrobium</taxon>
    </lineage>
</organism>
<evidence type="ECO:0000256" key="2">
    <source>
        <dbReference type="SAM" id="MobiDB-lite"/>
    </source>
</evidence>
<accession>A0ABP4WAL2</accession>
<reference evidence="5" key="1">
    <citation type="journal article" date="2019" name="Int. J. Syst. Evol. Microbiol.">
        <title>The Global Catalogue of Microorganisms (GCM) 10K type strain sequencing project: providing services to taxonomists for standard genome sequencing and annotation.</title>
        <authorList>
            <consortium name="The Broad Institute Genomics Platform"/>
            <consortium name="The Broad Institute Genome Sequencing Center for Infectious Disease"/>
            <person name="Wu L."/>
            <person name="Ma J."/>
        </authorList>
    </citation>
    <scope>NUCLEOTIDE SEQUENCE [LARGE SCALE GENOMIC DNA]</scope>
    <source>
        <strain evidence="5">JCM 13518</strain>
    </source>
</reference>
<dbReference type="PANTHER" id="PTHR43329">
    <property type="entry name" value="EPOXIDE HYDROLASE"/>
    <property type="match status" value="1"/>
</dbReference>
<keyword evidence="5" id="KW-1185">Reference proteome</keyword>
<dbReference type="InterPro" id="IPR029058">
    <property type="entry name" value="AB_hydrolase_fold"/>
</dbReference>
<keyword evidence="1 4" id="KW-0378">Hydrolase</keyword>
<dbReference type="InterPro" id="IPR000639">
    <property type="entry name" value="Epox_hydrolase-like"/>
</dbReference>
<dbReference type="Pfam" id="PF00561">
    <property type="entry name" value="Abhydrolase_1"/>
    <property type="match status" value="1"/>
</dbReference>
<feature type="region of interest" description="Disordered" evidence="2">
    <location>
        <begin position="1"/>
        <end position="24"/>
    </location>
</feature>
<dbReference type="EMBL" id="BAAAME010000005">
    <property type="protein sequence ID" value="GAA1749222.1"/>
    <property type="molecule type" value="Genomic_DNA"/>
</dbReference>
<evidence type="ECO:0000256" key="1">
    <source>
        <dbReference type="ARBA" id="ARBA00022801"/>
    </source>
</evidence>